<reference evidence="3 4" key="2">
    <citation type="submission" date="2019-01" db="EMBL/GenBank/DDBJ databases">
        <authorList>
            <person name="Li Y."/>
        </authorList>
    </citation>
    <scope>NUCLEOTIDE SEQUENCE [LARGE SCALE GENOMIC DNA]</scope>
    <source>
        <strain evidence="3 4">07D10-4-3</strain>
    </source>
</reference>
<gene>
    <name evidence="3" type="ORF">D2T29_03645</name>
</gene>
<dbReference type="Proteomes" id="UP000284451">
    <property type="component" value="Unassembled WGS sequence"/>
</dbReference>
<dbReference type="PANTHER" id="PTHR33055:SF3">
    <property type="entry name" value="PUTATIVE TRANSPOSASE FOR IS117-RELATED"/>
    <property type="match status" value="1"/>
</dbReference>
<dbReference type="PANTHER" id="PTHR33055">
    <property type="entry name" value="TRANSPOSASE FOR INSERTION SEQUENCE ELEMENT IS1111A"/>
    <property type="match status" value="1"/>
</dbReference>
<dbReference type="EMBL" id="SAUY01000002">
    <property type="protein sequence ID" value="RWR34667.1"/>
    <property type="molecule type" value="Genomic_DNA"/>
</dbReference>
<evidence type="ECO:0000313" key="3">
    <source>
        <dbReference type="EMBL" id="RWR34667.1"/>
    </source>
</evidence>
<dbReference type="InterPro" id="IPR003346">
    <property type="entry name" value="Transposase_20"/>
</dbReference>
<dbReference type="GO" id="GO:0004803">
    <property type="term" value="F:transposase activity"/>
    <property type="evidence" value="ECO:0007669"/>
    <property type="project" value="InterPro"/>
</dbReference>
<dbReference type="AlphaFoldDB" id="A0A443KP81"/>
<accession>A0A443KP81</accession>
<evidence type="ECO:0000313" key="4">
    <source>
        <dbReference type="Proteomes" id="UP000284451"/>
    </source>
</evidence>
<evidence type="ECO:0000256" key="1">
    <source>
        <dbReference type="SAM" id="MobiDB-lite"/>
    </source>
</evidence>
<sequence>MGLVPAEHSTGGKQILLGISKRGNRYVRCLIIHGARSCFLHLNRANHAIGRWLSAPEARTHRNKAVVAIANKLIRIVWAMPHFTNVPSTEKLSSNKSGLTSQCARAEAGQQTAPQTVF</sequence>
<evidence type="ECO:0000259" key="2">
    <source>
        <dbReference type="Pfam" id="PF02371"/>
    </source>
</evidence>
<organism evidence="3 4">
    <name type="scientific">Paenirhodobacter populi</name>
    <dbReference type="NCBI Taxonomy" id="2306993"/>
    <lineage>
        <taxon>Bacteria</taxon>
        <taxon>Pseudomonadati</taxon>
        <taxon>Pseudomonadota</taxon>
        <taxon>Alphaproteobacteria</taxon>
        <taxon>Rhodobacterales</taxon>
        <taxon>Rhodobacter group</taxon>
        <taxon>Paenirhodobacter</taxon>
    </lineage>
</organism>
<feature type="domain" description="Transposase IS116/IS110/IS902 C-terminal" evidence="2">
    <location>
        <begin position="1"/>
        <end position="43"/>
    </location>
</feature>
<dbReference type="GO" id="GO:0003677">
    <property type="term" value="F:DNA binding"/>
    <property type="evidence" value="ECO:0007669"/>
    <property type="project" value="InterPro"/>
</dbReference>
<name>A0A443KP81_9RHOB</name>
<feature type="region of interest" description="Disordered" evidence="1">
    <location>
        <begin position="89"/>
        <end position="118"/>
    </location>
</feature>
<dbReference type="InterPro" id="IPR047650">
    <property type="entry name" value="Transpos_IS110"/>
</dbReference>
<dbReference type="Pfam" id="PF02371">
    <property type="entry name" value="Transposase_20"/>
    <property type="match status" value="1"/>
</dbReference>
<proteinExistence type="predicted"/>
<protein>
    <recommendedName>
        <fullName evidence="2">Transposase IS116/IS110/IS902 C-terminal domain-containing protein</fullName>
    </recommendedName>
</protein>
<dbReference type="GO" id="GO:0006313">
    <property type="term" value="P:DNA transposition"/>
    <property type="evidence" value="ECO:0007669"/>
    <property type="project" value="InterPro"/>
</dbReference>
<reference evidence="3 4" key="1">
    <citation type="submission" date="2019-01" db="EMBL/GenBank/DDBJ databases">
        <title>Sinorhodobacter populi sp. nov. isolated from the symptomatic bark tissue of Populus euramericana canker.</title>
        <authorList>
            <person name="Xu G."/>
        </authorList>
    </citation>
    <scope>NUCLEOTIDE SEQUENCE [LARGE SCALE GENOMIC DNA]</scope>
    <source>
        <strain evidence="3 4">07D10-4-3</strain>
    </source>
</reference>
<comment type="caution">
    <text evidence="3">The sequence shown here is derived from an EMBL/GenBank/DDBJ whole genome shotgun (WGS) entry which is preliminary data.</text>
</comment>